<dbReference type="InterPro" id="IPR036465">
    <property type="entry name" value="vWFA_dom_sf"/>
</dbReference>
<evidence type="ECO:0000256" key="2">
    <source>
        <dbReference type="ARBA" id="ARBA00022692"/>
    </source>
</evidence>
<keyword evidence="2 5" id="KW-0812">Transmembrane</keyword>
<dbReference type="Pfam" id="PF07584">
    <property type="entry name" value="BatA"/>
    <property type="match status" value="1"/>
</dbReference>
<feature type="transmembrane region" description="Helical" evidence="5">
    <location>
        <begin position="15"/>
        <end position="33"/>
    </location>
</feature>
<sequence length="337" mass="37685">MINWFNSIEFLDPQMFWLLLAIPVAIAWYLWTHRRQQAQVQISSLKGFKVETSWLANLRPLLFILRLIVLALIITALARPQTTDVTTKTKKTEGIDIVLAVDVSASMLAEDLKPNRLEATKKVAADFIKGRPNDRIGVVVYAGESYTKTPITTDEMISLRAINEIAFDGVLENGTAIGMGLATAVNRLKDSEALSKVIILMTDGVNNSGFIDPKIASELALEYDIKVYTIGIGTNGNAPSPVAQIGKNKFRMAMMPVEIDEDLMKQIAADTGGKYFRATNNKKLEEIYGEIDKLEKTEIEEFKFINTEEKYRILVLIALGFLGLEMLLRYTIFRTVA</sequence>
<proteinExistence type="predicted"/>
<dbReference type="EMBL" id="PVNA01000001">
    <property type="protein sequence ID" value="PRX15210.1"/>
    <property type="molecule type" value="Genomic_DNA"/>
</dbReference>
<evidence type="ECO:0000259" key="6">
    <source>
        <dbReference type="PROSITE" id="PS50234"/>
    </source>
</evidence>
<accession>A0A084JTU2</accession>
<dbReference type="InterPro" id="IPR002035">
    <property type="entry name" value="VWF_A"/>
</dbReference>
<dbReference type="InterPro" id="IPR050768">
    <property type="entry name" value="UPF0353/GerABKA_families"/>
</dbReference>
<evidence type="ECO:0000313" key="10">
    <source>
        <dbReference type="Proteomes" id="UP000239997"/>
    </source>
</evidence>
<evidence type="ECO:0000256" key="3">
    <source>
        <dbReference type="ARBA" id="ARBA00022989"/>
    </source>
</evidence>
<protein>
    <submittedName>
        <fullName evidence="7">Aerotolerance regulator BatA</fullName>
    </submittedName>
    <submittedName>
        <fullName evidence="8">Ca-activated chloride channel family protein</fullName>
    </submittedName>
</protein>
<evidence type="ECO:0000313" key="9">
    <source>
        <dbReference type="Proteomes" id="UP000028531"/>
    </source>
</evidence>
<dbReference type="CDD" id="cd01467">
    <property type="entry name" value="vWA_BatA_type"/>
    <property type="match status" value="1"/>
</dbReference>
<evidence type="ECO:0000256" key="5">
    <source>
        <dbReference type="SAM" id="Phobius"/>
    </source>
</evidence>
<dbReference type="PANTHER" id="PTHR22550">
    <property type="entry name" value="SPORE GERMINATION PROTEIN"/>
    <property type="match status" value="1"/>
</dbReference>
<organism evidence="7 9">
    <name type="scientific">Nonlabens ulvanivorans</name>
    <name type="common">Persicivirga ulvanivorans</name>
    <dbReference type="NCBI Taxonomy" id="906888"/>
    <lineage>
        <taxon>Bacteria</taxon>
        <taxon>Pseudomonadati</taxon>
        <taxon>Bacteroidota</taxon>
        <taxon>Flavobacteriia</taxon>
        <taxon>Flavobacteriales</taxon>
        <taxon>Flavobacteriaceae</taxon>
        <taxon>Nonlabens</taxon>
    </lineage>
</organism>
<keyword evidence="4 5" id="KW-0472">Membrane</keyword>
<comment type="caution">
    <text evidence="7">The sequence shown here is derived from an EMBL/GenBank/DDBJ whole genome shotgun (WGS) entry which is preliminary data.</text>
</comment>
<dbReference type="Proteomes" id="UP000028531">
    <property type="component" value="Unassembled WGS sequence"/>
</dbReference>
<dbReference type="RefSeq" id="WP_036583136.1">
    <property type="nucleotide sequence ID" value="NZ_JPJI01000032.1"/>
</dbReference>
<feature type="transmembrane region" description="Helical" evidence="5">
    <location>
        <begin position="54"/>
        <end position="78"/>
    </location>
</feature>
<dbReference type="AlphaFoldDB" id="A0A084JTU2"/>
<dbReference type="InterPro" id="IPR024163">
    <property type="entry name" value="Aerotolerance_reg_N"/>
</dbReference>
<keyword evidence="10" id="KW-1185">Reference proteome</keyword>
<reference evidence="8 10" key="2">
    <citation type="submission" date="2018-03" db="EMBL/GenBank/DDBJ databases">
        <title>Genomic Encyclopedia of Archaeal and Bacterial Type Strains, Phase II (KMG-II): from individual species to whole genera.</title>
        <authorList>
            <person name="Goeker M."/>
        </authorList>
    </citation>
    <scope>NUCLEOTIDE SEQUENCE [LARGE SCALE GENOMIC DNA]</scope>
    <source>
        <strain evidence="8 10">DSM 22727</strain>
    </source>
</reference>
<dbReference type="SUPFAM" id="SSF53300">
    <property type="entry name" value="vWA-like"/>
    <property type="match status" value="1"/>
</dbReference>
<evidence type="ECO:0000256" key="4">
    <source>
        <dbReference type="ARBA" id="ARBA00023136"/>
    </source>
</evidence>
<dbReference type="Pfam" id="PF00092">
    <property type="entry name" value="VWA"/>
    <property type="match status" value="1"/>
</dbReference>
<dbReference type="PROSITE" id="PS50234">
    <property type="entry name" value="VWFA"/>
    <property type="match status" value="1"/>
</dbReference>
<name>A0A084JTU2_NONUL</name>
<keyword evidence="3 5" id="KW-1133">Transmembrane helix</keyword>
<dbReference type="SMART" id="SM00327">
    <property type="entry name" value="VWA"/>
    <property type="match status" value="1"/>
</dbReference>
<feature type="domain" description="VWFA" evidence="6">
    <location>
        <begin position="96"/>
        <end position="291"/>
    </location>
</feature>
<evidence type="ECO:0000313" key="7">
    <source>
        <dbReference type="EMBL" id="KEZ92376.1"/>
    </source>
</evidence>
<keyword evidence="1" id="KW-1003">Cell membrane</keyword>
<dbReference type="PANTHER" id="PTHR22550:SF5">
    <property type="entry name" value="LEUCINE ZIPPER PROTEIN 4"/>
    <property type="match status" value="1"/>
</dbReference>
<dbReference type="EMBL" id="JPJI01000032">
    <property type="protein sequence ID" value="KEZ92376.1"/>
    <property type="molecule type" value="Genomic_DNA"/>
</dbReference>
<feature type="transmembrane region" description="Helical" evidence="5">
    <location>
        <begin position="311"/>
        <end position="332"/>
    </location>
</feature>
<evidence type="ECO:0000256" key="1">
    <source>
        <dbReference type="ARBA" id="ARBA00022475"/>
    </source>
</evidence>
<dbReference type="OrthoDB" id="6206554at2"/>
<dbReference type="Proteomes" id="UP000239997">
    <property type="component" value="Unassembled WGS sequence"/>
</dbReference>
<reference evidence="7 9" key="1">
    <citation type="submission" date="2014-07" db="EMBL/GenBank/DDBJ databases">
        <title>Draft genome sequence of Nonlabens ulvanivorans, an ulvan degrading bacterium.</title>
        <authorList>
            <person name="Kopel M."/>
            <person name="Helbert W."/>
            <person name="Henrissat B."/>
            <person name="Doniger T."/>
            <person name="Banin E."/>
        </authorList>
    </citation>
    <scope>NUCLEOTIDE SEQUENCE [LARGE SCALE GENOMIC DNA]</scope>
    <source>
        <strain evidence="7 9">PLR</strain>
    </source>
</reference>
<dbReference type="Gene3D" id="3.40.50.410">
    <property type="entry name" value="von Willebrand factor, type A domain"/>
    <property type="match status" value="1"/>
</dbReference>
<evidence type="ECO:0000313" key="8">
    <source>
        <dbReference type="EMBL" id="PRX15210.1"/>
    </source>
</evidence>
<gene>
    <name evidence="7" type="ORF">IL45_09500</name>
    <name evidence="8" type="ORF">LY02_00425</name>
</gene>
<dbReference type="InterPro" id="IPR033881">
    <property type="entry name" value="vWA_BatA_type"/>
</dbReference>